<evidence type="ECO:0000256" key="4">
    <source>
        <dbReference type="ARBA" id="ARBA00022692"/>
    </source>
</evidence>
<accession>A0A4P9Z1T9</accession>
<dbReference type="Pfam" id="PF00005">
    <property type="entry name" value="ABC_tran"/>
    <property type="match status" value="1"/>
</dbReference>
<evidence type="ECO:0000313" key="13">
    <source>
        <dbReference type="EMBL" id="RKP26308.1"/>
    </source>
</evidence>
<evidence type="ECO:0000256" key="3">
    <source>
        <dbReference type="ARBA" id="ARBA00022448"/>
    </source>
</evidence>
<dbReference type="EMBL" id="KZ989457">
    <property type="protein sequence ID" value="RKP26308.1"/>
    <property type="molecule type" value="Genomic_DNA"/>
</dbReference>
<dbReference type="Proteomes" id="UP000278143">
    <property type="component" value="Unassembled WGS sequence"/>
</dbReference>
<dbReference type="SUPFAM" id="SSF52540">
    <property type="entry name" value="P-loop containing nucleoside triphosphate hydrolases"/>
    <property type="match status" value="1"/>
</dbReference>
<keyword evidence="13" id="KW-0378">Hydrolase</keyword>
<feature type="transmembrane region" description="Helical" evidence="11">
    <location>
        <begin position="118"/>
        <end position="141"/>
    </location>
</feature>
<feature type="transmembrane region" description="Helical" evidence="11">
    <location>
        <begin position="79"/>
        <end position="106"/>
    </location>
</feature>
<feature type="compositionally biased region" description="Polar residues" evidence="10">
    <location>
        <begin position="442"/>
        <end position="453"/>
    </location>
</feature>
<dbReference type="GO" id="GO:0005524">
    <property type="term" value="F:ATP binding"/>
    <property type="evidence" value="ECO:0007669"/>
    <property type="project" value="UniProtKB-KW"/>
</dbReference>
<keyword evidence="8 11" id="KW-1133">Transmembrane helix</keyword>
<evidence type="ECO:0000256" key="5">
    <source>
        <dbReference type="ARBA" id="ARBA00022737"/>
    </source>
</evidence>
<dbReference type="GO" id="GO:0016020">
    <property type="term" value="C:membrane"/>
    <property type="evidence" value="ECO:0007669"/>
    <property type="project" value="UniProtKB-SubCell"/>
</dbReference>
<proteinExistence type="inferred from homology"/>
<feature type="domain" description="ABC transporter" evidence="12">
    <location>
        <begin position="323"/>
        <end position="553"/>
    </location>
</feature>
<keyword evidence="6" id="KW-0547">Nucleotide-binding</keyword>
<evidence type="ECO:0000256" key="2">
    <source>
        <dbReference type="ARBA" id="ARBA00008869"/>
    </source>
</evidence>
<evidence type="ECO:0000256" key="7">
    <source>
        <dbReference type="ARBA" id="ARBA00022840"/>
    </source>
</evidence>
<feature type="transmembrane region" description="Helical" evidence="11">
    <location>
        <begin position="41"/>
        <end position="59"/>
    </location>
</feature>
<comment type="subcellular location">
    <subcellularLocation>
        <location evidence="1">Membrane</location>
        <topology evidence="1">Multi-pass membrane protein</topology>
    </subcellularLocation>
</comment>
<keyword evidence="14" id="KW-1185">Reference proteome</keyword>
<dbReference type="Pfam" id="PF12698">
    <property type="entry name" value="ABC2_membrane_3"/>
    <property type="match status" value="1"/>
</dbReference>
<dbReference type="GO" id="GO:0005319">
    <property type="term" value="F:lipid transporter activity"/>
    <property type="evidence" value="ECO:0007669"/>
    <property type="project" value="TreeGrafter"/>
</dbReference>
<dbReference type="InterPro" id="IPR027417">
    <property type="entry name" value="P-loop_NTPase"/>
</dbReference>
<keyword evidence="4 11" id="KW-0812">Transmembrane</keyword>
<evidence type="ECO:0000256" key="8">
    <source>
        <dbReference type="ARBA" id="ARBA00022989"/>
    </source>
</evidence>
<dbReference type="CDD" id="cd03263">
    <property type="entry name" value="ABC_subfamily_A"/>
    <property type="match status" value="1"/>
</dbReference>
<dbReference type="GO" id="GO:0140359">
    <property type="term" value="F:ABC-type transporter activity"/>
    <property type="evidence" value="ECO:0007669"/>
    <property type="project" value="InterPro"/>
</dbReference>
<dbReference type="InterPro" id="IPR017871">
    <property type="entry name" value="ABC_transporter-like_CS"/>
</dbReference>
<organism evidence="13 14">
    <name type="scientific">Syncephalis pseudoplumigaleata</name>
    <dbReference type="NCBI Taxonomy" id="1712513"/>
    <lineage>
        <taxon>Eukaryota</taxon>
        <taxon>Fungi</taxon>
        <taxon>Fungi incertae sedis</taxon>
        <taxon>Zoopagomycota</taxon>
        <taxon>Zoopagomycotina</taxon>
        <taxon>Zoopagomycetes</taxon>
        <taxon>Zoopagales</taxon>
        <taxon>Piptocephalidaceae</taxon>
        <taxon>Syncephalis</taxon>
    </lineage>
</organism>
<dbReference type="PANTHER" id="PTHR19229">
    <property type="entry name" value="ATP-BINDING CASSETTE TRANSPORTER SUBFAMILY A ABCA"/>
    <property type="match status" value="1"/>
</dbReference>
<feature type="region of interest" description="Disordered" evidence="10">
    <location>
        <begin position="224"/>
        <end position="251"/>
    </location>
</feature>
<evidence type="ECO:0000256" key="6">
    <source>
        <dbReference type="ARBA" id="ARBA00022741"/>
    </source>
</evidence>
<sequence length="644" mass="71270">MSGYVASKYQGKYTITPGIQAMPHVINPAQQGDVSAMIGRFLFPFAVSFLMPLFVHALVKEKEDRIMMMMHMSGLSSKVYYLSHYLHFLLQQWVASVVFIVVGAALQMTFFTRTNPLVYLLLMLLWSHVQVCFAFLLASLFSSSRRALILTYLFVTLSVIVGSMSSVIFQNTVPYAWYIHPSFAMYHALHLITAHASLHHHDPAHFVSGQCQAPVAALMSTHPHWQGKAPRSLPNAQAPSLPTKDRGQTGKEASTSLPAALWLTIPSIAALLGLCQAQATRKHCAHSQMAFLTMPMLPQITDTNALNERKNIMADAYDPQCNVVVKMIEKTFAAGNTAVNDVAFSVQPNIVFGLLGPNGAGKSTLLHMLTGLIAPTSGTAIIAGHDITKEMDRVHCSIGVCPQHDIHWGDLTPMEHMLFYARLRGIPKEHEQAEARRALSEVQLQRQSDQPAHSLSGGEKRRLSIGIALLGNSKVVFLDEPTTGLDPQVRRVIWRIILNAKRHRTVILTTHSMEEADTLCSQIGIMASGALRCIGNQVYLKKEYGSGYRLSLAAAPQKLEVACRFVESILPPSWRRIDRFATTALYEFRSEGSRISEVFLSMQKNKDALGIDDWGLSQTSLEDVFMNIVSNAVDEEPARAHETA</sequence>
<dbReference type="PANTHER" id="PTHR19229:SF36">
    <property type="entry name" value="ATP-BINDING CASSETTE SUB-FAMILY A MEMBER 2"/>
    <property type="match status" value="1"/>
</dbReference>
<comment type="similarity">
    <text evidence="2">Belongs to the ABC transporter superfamily. ABCA family.</text>
</comment>
<dbReference type="OrthoDB" id="8061355at2759"/>
<name>A0A4P9Z1T9_9FUNG</name>
<keyword evidence="3" id="KW-0813">Transport</keyword>
<evidence type="ECO:0000313" key="14">
    <source>
        <dbReference type="Proteomes" id="UP000278143"/>
    </source>
</evidence>
<dbReference type="GO" id="GO:0016887">
    <property type="term" value="F:ATP hydrolysis activity"/>
    <property type="evidence" value="ECO:0007669"/>
    <property type="project" value="InterPro"/>
</dbReference>
<keyword evidence="5" id="KW-0677">Repeat</keyword>
<evidence type="ECO:0000256" key="11">
    <source>
        <dbReference type="SAM" id="Phobius"/>
    </source>
</evidence>
<dbReference type="InterPro" id="IPR003439">
    <property type="entry name" value="ABC_transporter-like_ATP-bd"/>
</dbReference>
<feature type="region of interest" description="Disordered" evidence="10">
    <location>
        <begin position="439"/>
        <end position="458"/>
    </location>
</feature>
<protein>
    <submittedName>
        <fullName evidence="13">P-loop containing nucleoside triphosphate hydrolase protein</fullName>
    </submittedName>
</protein>
<dbReference type="PROSITE" id="PS00211">
    <property type="entry name" value="ABC_TRANSPORTER_1"/>
    <property type="match status" value="1"/>
</dbReference>
<dbReference type="FunFam" id="3.40.50.300:FF:000665">
    <property type="entry name" value="ABC transporter A family member 2"/>
    <property type="match status" value="1"/>
</dbReference>
<gene>
    <name evidence="13" type="ORF">SYNPS1DRAFT_14374</name>
</gene>
<dbReference type="SMART" id="SM00382">
    <property type="entry name" value="AAA"/>
    <property type="match status" value="1"/>
</dbReference>
<evidence type="ECO:0000256" key="9">
    <source>
        <dbReference type="ARBA" id="ARBA00023136"/>
    </source>
</evidence>
<dbReference type="Gene3D" id="3.40.50.300">
    <property type="entry name" value="P-loop containing nucleotide triphosphate hydrolases"/>
    <property type="match status" value="1"/>
</dbReference>
<evidence type="ECO:0000259" key="12">
    <source>
        <dbReference type="PROSITE" id="PS50893"/>
    </source>
</evidence>
<dbReference type="InterPro" id="IPR026082">
    <property type="entry name" value="ABCA"/>
</dbReference>
<dbReference type="InterPro" id="IPR013525">
    <property type="entry name" value="ABC2_TM"/>
</dbReference>
<reference evidence="14" key="1">
    <citation type="journal article" date="2018" name="Nat. Microbiol.">
        <title>Leveraging single-cell genomics to expand the fungal tree of life.</title>
        <authorList>
            <person name="Ahrendt S.R."/>
            <person name="Quandt C.A."/>
            <person name="Ciobanu D."/>
            <person name="Clum A."/>
            <person name="Salamov A."/>
            <person name="Andreopoulos B."/>
            <person name="Cheng J.F."/>
            <person name="Woyke T."/>
            <person name="Pelin A."/>
            <person name="Henrissat B."/>
            <person name="Reynolds N.K."/>
            <person name="Benny G.L."/>
            <person name="Smith M.E."/>
            <person name="James T.Y."/>
            <person name="Grigoriev I.V."/>
        </authorList>
    </citation>
    <scope>NUCLEOTIDE SEQUENCE [LARGE SCALE GENOMIC DNA]</scope>
    <source>
        <strain evidence="14">Benny S71-1</strain>
    </source>
</reference>
<dbReference type="InterPro" id="IPR003593">
    <property type="entry name" value="AAA+_ATPase"/>
</dbReference>
<evidence type="ECO:0000256" key="1">
    <source>
        <dbReference type="ARBA" id="ARBA00004141"/>
    </source>
</evidence>
<dbReference type="PROSITE" id="PS50893">
    <property type="entry name" value="ABC_TRANSPORTER_2"/>
    <property type="match status" value="1"/>
</dbReference>
<dbReference type="AlphaFoldDB" id="A0A4P9Z1T9"/>
<feature type="transmembrane region" description="Helical" evidence="11">
    <location>
        <begin position="148"/>
        <end position="169"/>
    </location>
</feature>
<keyword evidence="7" id="KW-0067">ATP-binding</keyword>
<evidence type="ECO:0000256" key="10">
    <source>
        <dbReference type="SAM" id="MobiDB-lite"/>
    </source>
</evidence>
<keyword evidence="9 11" id="KW-0472">Membrane</keyword>